<dbReference type="EMBL" id="WBJX01000001">
    <property type="protein sequence ID" value="KAB1639763.1"/>
    <property type="molecule type" value="Genomic_DNA"/>
</dbReference>
<reference evidence="1 2" key="1">
    <citation type="submission" date="2019-09" db="EMBL/GenBank/DDBJ databases">
        <title>Phylogeny of genus Pseudoclavibacter and closely related genus.</title>
        <authorList>
            <person name="Li Y."/>
        </authorList>
    </citation>
    <scope>NUCLEOTIDE SEQUENCE [LARGE SCALE GENOMIC DNA]</scope>
    <source>
        <strain evidence="1 2">THG-MD12</strain>
    </source>
</reference>
<dbReference type="OrthoDB" id="3210767at2"/>
<gene>
    <name evidence="1" type="primary">yaaA</name>
    <name evidence="1" type="ORF">F8O03_05475</name>
</gene>
<dbReference type="PANTHER" id="PTHR30283:SF4">
    <property type="entry name" value="PEROXIDE STRESS RESISTANCE PROTEIN YAAA"/>
    <property type="match status" value="1"/>
</dbReference>
<keyword evidence="2" id="KW-1185">Reference proteome</keyword>
<name>A0A7J5B721_9MICO</name>
<comment type="caution">
    <text evidence="1">The sequence shown here is derived from an EMBL/GenBank/DDBJ whole genome shotgun (WGS) entry which is preliminary data.</text>
</comment>
<evidence type="ECO:0000313" key="1">
    <source>
        <dbReference type="EMBL" id="KAB1639763.1"/>
    </source>
</evidence>
<accession>A0A7J5B721</accession>
<organism evidence="1 2">
    <name type="scientific">Pseudoclavibacter terrae</name>
    <dbReference type="NCBI Taxonomy" id="1530195"/>
    <lineage>
        <taxon>Bacteria</taxon>
        <taxon>Bacillati</taxon>
        <taxon>Actinomycetota</taxon>
        <taxon>Actinomycetes</taxon>
        <taxon>Micrococcales</taxon>
        <taxon>Microbacteriaceae</taxon>
        <taxon>Pseudoclavibacter</taxon>
    </lineage>
</organism>
<dbReference type="GO" id="GO:0005829">
    <property type="term" value="C:cytosol"/>
    <property type="evidence" value="ECO:0007669"/>
    <property type="project" value="TreeGrafter"/>
</dbReference>
<dbReference type="GO" id="GO:0033194">
    <property type="term" value="P:response to hydroperoxide"/>
    <property type="evidence" value="ECO:0007669"/>
    <property type="project" value="TreeGrafter"/>
</dbReference>
<sequence length="271" mass="28887">MTEGLLLLLPPSETKRDGGNAAFTGELVESPEAGGLSWPETFAATRELVASELHSLSHDRETARKVLKISEKQAEIELNRNRTLRSAPRMPALLRYTGVLYDALDAPTLTAPQLSWAAHHVAVHSALFGLVGGGEGIPAYRLSAASRLGGVAAPRRWAPAASQALSAHRGLVVDLRSKAYAALGPVEAAERHVSIDVVSRSADGTVRSLNHFNKRGKGLFTRGLITRASSQPDRAAALRDAEELADFCREAGWELEPTGPGAARLIVPEGL</sequence>
<evidence type="ECO:0000313" key="2">
    <source>
        <dbReference type="Proteomes" id="UP000490386"/>
    </source>
</evidence>
<dbReference type="Proteomes" id="UP000490386">
    <property type="component" value="Unassembled WGS sequence"/>
</dbReference>
<dbReference type="PANTHER" id="PTHR30283">
    <property type="entry name" value="PEROXIDE STRESS RESPONSE PROTEIN YAAA"/>
    <property type="match status" value="1"/>
</dbReference>
<dbReference type="AlphaFoldDB" id="A0A7J5B721"/>
<dbReference type="InterPro" id="IPR005583">
    <property type="entry name" value="YaaA"/>
</dbReference>
<proteinExistence type="predicted"/>
<dbReference type="RefSeq" id="WP_151422918.1">
    <property type="nucleotide sequence ID" value="NZ_WBJX01000001.1"/>
</dbReference>
<protein>
    <submittedName>
        <fullName evidence="1">Peroxide stress protein YaaA</fullName>
    </submittedName>
</protein>
<dbReference type="Pfam" id="PF03883">
    <property type="entry name" value="H2O2_YaaD"/>
    <property type="match status" value="1"/>
</dbReference>